<keyword evidence="1" id="KW-0175">Coiled coil</keyword>
<feature type="coiled-coil region" evidence="1">
    <location>
        <begin position="119"/>
        <end position="146"/>
    </location>
</feature>
<evidence type="ECO:0000313" key="3">
    <source>
        <dbReference type="Proteomes" id="UP000197138"/>
    </source>
</evidence>
<dbReference type="EMBL" id="MTKT01006106">
    <property type="protein sequence ID" value="OWM63188.1"/>
    <property type="molecule type" value="Genomic_DNA"/>
</dbReference>
<evidence type="ECO:0000313" key="2">
    <source>
        <dbReference type="EMBL" id="OWM63188.1"/>
    </source>
</evidence>
<gene>
    <name evidence="2" type="ORF">CDL15_Pgr010588</name>
</gene>
<name>A0A218VSL2_PUNGR</name>
<proteinExistence type="predicted"/>
<organism evidence="2 3">
    <name type="scientific">Punica granatum</name>
    <name type="common">Pomegranate</name>
    <dbReference type="NCBI Taxonomy" id="22663"/>
    <lineage>
        <taxon>Eukaryota</taxon>
        <taxon>Viridiplantae</taxon>
        <taxon>Streptophyta</taxon>
        <taxon>Embryophyta</taxon>
        <taxon>Tracheophyta</taxon>
        <taxon>Spermatophyta</taxon>
        <taxon>Magnoliopsida</taxon>
        <taxon>eudicotyledons</taxon>
        <taxon>Gunneridae</taxon>
        <taxon>Pentapetalae</taxon>
        <taxon>rosids</taxon>
        <taxon>malvids</taxon>
        <taxon>Myrtales</taxon>
        <taxon>Lythraceae</taxon>
        <taxon>Punica</taxon>
    </lineage>
</organism>
<accession>A0A218VSL2</accession>
<dbReference type="AlphaFoldDB" id="A0A218VSL2"/>
<reference evidence="3" key="1">
    <citation type="journal article" date="2017" name="Plant J.">
        <title>The pomegranate (Punica granatum L.) genome and the genomics of punicalagin biosynthesis.</title>
        <authorList>
            <person name="Qin G."/>
            <person name="Xu C."/>
            <person name="Ming R."/>
            <person name="Tang H."/>
            <person name="Guyot R."/>
            <person name="Kramer E.M."/>
            <person name="Hu Y."/>
            <person name="Yi X."/>
            <person name="Qi Y."/>
            <person name="Xu X."/>
            <person name="Gao Z."/>
            <person name="Pan H."/>
            <person name="Jian J."/>
            <person name="Tian Y."/>
            <person name="Yue Z."/>
            <person name="Xu Y."/>
        </authorList>
    </citation>
    <scope>NUCLEOTIDE SEQUENCE [LARGE SCALE GENOMIC DNA]</scope>
    <source>
        <strain evidence="3">cv. Dabenzi</strain>
    </source>
</reference>
<evidence type="ECO:0000256" key="1">
    <source>
        <dbReference type="SAM" id="Coils"/>
    </source>
</evidence>
<sequence length="187" mass="21599">MPKLELPQLFGNKFNGEYLSSSLSCQNLEVLNLSHNNFYESFSRVDIAGSQFWRLNLYSHSHHVMCTGVGFSCILFPSSLNSDLGARNRDLRCVSWYQSRSCLNLIMADKAIHNHPNAEEQEVEAIQAREQRIERMEQTLEQKLERRLDQRFEELRVMLGALGLRAGQNAEDGRRAYRVVPREEPVV</sequence>
<comment type="caution">
    <text evidence="2">The sequence shown here is derived from an EMBL/GenBank/DDBJ whole genome shotgun (WGS) entry which is preliminary data.</text>
</comment>
<protein>
    <submittedName>
        <fullName evidence="2">Uncharacterized protein</fullName>
    </submittedName>
</protein>
<dbReference type="Proteomes" id="UP000197138">
    <property type="component" value="Unassembled WGS sequence"/>
</dbReference>